<evidence type="ECO:0000256" key="6">
    <source>
        <dbReference type="SAM" id="Phobius"/>
    </source>
</evidence>
<evidence type="ECO:0000313" key="8">
    <source>
        <dbReference type="Ensembl" id="ENSSFAP00005001466.1"/>
    </source>
</evidence>
<evidence type="ECO:0000256" key="3">
    <source>
        <dbReference type="ARBA" id="ARBA00022989"/>
    </source>
</evidence>
<dbReference type="PANTHER" id="PTHR16002">
    <property type="entry name" value="TRANSMEMBRANE PROTEIN 248-LIKE"/>
    <property type="match status" value="1"/>
</dbReference>
<feature type="transmembrane region" description="Helical" evidence="6">
    <location>
        <begin position="235"/>
        <end position="255"/>
    </location>
</feature>
<feature type="domain" description="TMEM248/TMEM219" evidence="7">
    <location>
        <begin position="11"/>
        <end position="222"/>
    </location>
</feature>
<dbReference type="AlphaFoldDB" id="A0A672F4A2"/>
<evidence type="ECO:0000256" key="4">
    <source>
        <dbReference type="ARBA" id="ARBA00023136"/>
    </source>
</evidence>
<dbReference type="Ensembl" id="ENSSFAT00005001562.1">
    <property type="protein sequence ID" value="ENSSFAP00005001466.1"/>
    <property type="gene ID" value="ENSSFAG00005001049.1"/>
</dbReference>
<reference evidence="8" key="1">
    <citation type="submission" date="2019-06" db="EMBL/GenBank/DDBJ databases">
        <authorList>
            <consortium name="Wellcome Sanger Institute Data Sharing"/>
        </authorList>
    </citation>
    <scope>NUCLEOTIDE SEQUENCE [LARGE SCALE GENOMIC DNA]</scope>
</reference>
<comment type="subcellular location">
    <subcellularLocation>
        <location evidence="1">Membrane</location>
    </subcellularLocation>
</comment>
<evidence type="ECO:0000259" key="7">
    <source>
        <dbReference type="Pfam" id="PF14940"/>
    </source>
</evidence>
<dbReference type="OMA" id="TCYSLNF"/>
<evidence type="ECO:0000256" key="1">
    <source>
        <dbReference type="ARBA" id="ARBA00004370"/>
    </source>
</evidence>
<organism evidence="8 9">
    <name type="scientific">Salarias fasciatus</name>
    <name type="common">Jewelled blenny</name>
    <name type="synonym">Blennius fasciatus</name>
    <dbReference type="NCBI Taxonomy" id="181472"/>
    <lineage>
        <taxon>Eukaryota</taxon>
        <taxon>Metazoa</taxon>
        <taxon>Chordata</taxon>
        <taxon>Craniata</taxon>
        <taxon>Vertebrata</taxon>
        <taxon>Euteleostomi</taxon>
        <taxon>Actinopterygii</taxon>
        <taxon>Neopterygii</taxon>
        <taxon>Teleostei</taxon>
        <taxon>Neoteleostei</taxon>
        <taxon>Acanthomorphata</taxon>
        <taxon>Ovalentaria</taxon>
        <taxon>Blenniimorphae</taxon>
        <taxon>Blenniiformes</taxon>
        <taxon>Blennioidei</taxon>
        <taxon>Blenniidae</taxon>
        <taxon>Salariinae</taxon>
        <taxon>Salarias</taxon>
    </lineage>
</organism>
<dbReference type="GO" id="GO:0016020">
    <property type="term" value="C:membrane"/>
    <property type="evidence" value="ECO:0007669"/>
    <property type="project" value="UniProtKB-SubCell"/>
</dbReference>
<accession>A0A672F4A2</accession>
<reference evidence="8" key="2">
    <citation type="submission" date="2025-08" db="UniProtKB">
        <authorList>
            <consortium name="Ensembl"/>
        </authorList>
    </citation>
    <scope>IDENTIFICATION</scope>
</reference>
<dbReference type="InParanoid" id="A0A672F4A2"/>
<dbReference type="InterPro" id="IPR039493">
    <property type="entry name" value="TMEM248/TMEM219"/>
</dbReference>
<feature type="region of interest" description="Disordered" evidence="5">
    <location>
        <begin position="74"/>
        <end position="100"/>
    </location>
</feature>
<dbReference type="OrthoDB" id="8680674at2759"/>
<evidence type="ECO:0000256" key="2">
    <source>
        <dbReference type="ARBA" id="ARBA00022692"/>
    </source>
</evidence>
<sequence>MMGLWQPVTNLRDYVSHNPPAFTFFLGLLTLAMSFICLGSYSHTHTLPNPDTSKDWNHLLSSLSQFQLCEKANESSPELNSSVPSSLMEQEKDEKASVNVTKRPSSILTLHLRVPLTVTIKPPSDSPKDLHLHTTLRASLLNIGGEENVTLTLEVLAGNSTRTCLTISAPAHLLPMSLRPPECPASEKNISQIHAEASEQLLTESQACYSLHFKNDPTLTVMLTQEEQSMAVRHLFEVGIFLLVICVLLCLTVSLTHSLTRRQEWKGLDLQNEPLIDS</sequence>
<keyword evidence="4 6" id="KW-0472">Membrane</keyword>
<keyword evidence="3 6" id="KW-1133">Transmembrane helix</keyword>
<proteinExistence type="predicted"/>
<dbReference type="Proteomes" id="UP000472267">
    <property type="component" value="Chromosome 12"/>
</dbReference>
<dbReference type="PANTHER" id="PTHR16002:SF6">
    <property type="entry name" value="INSULIN-LIKE GROWTH FACTOR-BINDING PROTEIN 3 RECEPTOR"/>
    <property type="match status" value="1"/>
</dbReference>
<dbReference type="InterPro" id="IPR039587">
    <property type="entry name" value="TMEM248/TMEM219_dom"/>
</dbReference>
<keyword evidence="9" id="KW-1185">Reference proteome</keyword>
<keyword evidence="2 6" id="KW-0812">Transmembrane</keyword>
<evidence type="ECO:0000313" key="9">
    <source>
        <dbReference type="Proteomes" id="UP000472267"/>
    </source>
</evidence>
<feature type="transmembrane region" description="Helical" evidence="6">
    <location>
        <begin position="20"/>
        <end position="41"/>
    </location>
</feature>
<name>A0A672F4A2_SALFA</name>
<gene>
    <name evidence="8" type="primary">zgc:158398</name>
</gene>
<protein>
    <submittedName>
        <fullName evidence="8">Transmembrane protein 248-like</fullName>
    </submittedName>
</protein>
<feature type="compositionally biased region" description="Low complexity" evidence="5">
    <location>
        <begin position="74"/>
        <end position="87"/>
    </location>
</feature>
<dbReference type="Pfam" id="PF14940">
    <property type="entry name" value="TMEM219"/>
    <property type="match status" value="1"/>
</dbReference>
<reference evidence="8" key="3">
    <citation type="submission" date="2025-09" db="UniProtKB">
        <authorList>
            <consortium name="Ensembl"/>
        </authorList>
    </citation>
    <scope>IDENTIFICATION</scope>
</reference>
<evidence type="ECO:0000256" key="5">
    <source>
        <dbReference type="SAM" id="MobiDB-lite"/>
    </source>
</evidence>